<comment type="caution">
    <text evidence="3">The sequence shown here is derived from an EMBL/GenBank/DDBJ whole genome shotgun (WGS) entry which is preliminary data.</text>
</comment>
<sequence length="141" mass="15767">MTDAATTTDFEPDPRLAADSALIADGPLSQIRLMDDARFPWILLVPRVAGAREWIDLDGGQQRLLLAEINQVSQLLRHEPGVAKLNIGALGNIVAQLHVHLVGRHEGDAAWPGPVWGNGQTQRFDPEELQTRVERWRQRLR</sequence>
<comment type="caution">
    <text evidence="1">Lacks conserved residue(s) required for the propagation of feature annotation.</text>
</comment>
<evidence type="ECO:0000313" key="4">
    <source>
        <dbReference type="Proteomes" id="UP001209922"/>
    </source>
</evidence>
<evidence type="ECO:0000256" key="1">
    <source>
        <dbReference type="PROSITE-ProRule" id="PRU00464"/>
    </source>
</evidence>
<protein>
    <submittedName>
        <fullName evidence="3">HIT family protein</fullName>
    </submittedName>
</protein>
<proteinExistence type="predicted"/>
<keyword evidence="4" id="KW-1185">Reference proteome</keyword>
<dbReference type="EMBL" id="JAPCHY010000001">
    <property type="protein sequence ID" value="MCW4470965.1"/>
    <property type="molecule type" value="Genomic_DNA"/>
</dbReference>
<dbReference type="SUPFAM" id="SSF54197">
    <property type="entry name" value="HIT-like"/>
    <property type="match status" value="1"/>
</dbReference>
<dbReference type="InterPro" id="IPR036265">
    <property type="entry name" value="HIT-like_sf"/>
</dbReference>
<feature type="domain" description="HIT" evidence="2">
    <location>
        <begin position="42"/>
        <end position="111"/>
    </location>
</feature>
<dbReference type="RefSeq" id="WP_265125179.1">
    <property type="nucleotide sequence ID" value="NZ_JAPCHY010000001.1"/>
</dbReference>
<dbReference type="Proteomes" id="UP001209922">
    <property type="component" value="Unassembled WGS sequence"/>
</dbReference>
<reference evidence="3 4" key="1">
    <citation type="submission" date="2022-10" db="EMBL/GenBank/DDBJ databases">
        <title>Xanthomonas sp. H13-6.</title>
        <authorList>
            <person name="Liu X."/>
            <person name="Deng Z."/>
            <person name="Jiang Y."/>
            <person name="Yu T."/>
            <person name="Ai J."/>
        </authorList>
    </citation>
    <scope>NUCLEOTIDE SEQUENCE [LARGE SCALE GENOMIC DNA]</scope>
    <source>
        <strain evidence="3 4">H13-6</strain>
    </source>
</reference>
<dbReference type="PROSITE" id="PS51084">
    <property type="entry name" value="HIT_2"/>
    <property type="match status" value="1"/>
</dbReference>
<accession>A0ABT3JR97</accession>
<dbReference type="InterPro" id="IPR011146">
    <property type="entry name" value="HIT-like"/>
</dbReference>
<evidence type="ECO:0000259" key="2">
    <source>
        <dbReference type="PROSITE" id="PS51084"/>
    </source>
</evidence>
<dbReference type="Gene3D" id="3.30.428.10">
    <property type="entry name" value="HIT-like"/>
    <property type="match status" value="1"/>
</dbReference>
<name>A0ABT3JR97_9XANT</name>
<dbReference type="Pfam" id="PF01230">
    <property type="entry name" value="HIT"/>
    <property type="match status" value="1"/>
</dbReference>
<dbReference type="InterPro" id="IPR026026">
    <property type="entry name" value="HIT_Hint"/>
</dbReference>
<gene>
    <name evidence="3" type="ORF">OK345_00335</name>
</gene>
<organism evidence="3 4">
    <name type="scientific">Xanthomonas chitinilytica</name>
    <dbReference type="NCBI Taxonomy" id="2989819"/>
    <lineage>
        <taxon>Bacteria</taxon>
        <taxon>Pseudomonadati</taxon>
        <taxon>Pseudomonadota</taxon>
        <taxon>Gammaproteobacteria</taxon>
        <taxon>Lysobacterales</taxon>
        <taxon>Lysobacteraceae</taxon>
        <taxon>Xanthomonas</taxon>
    </lineage>
</organism>
<dbReference type="PIRSF" id="PIRSF000714">
    <property type="entry name" value="HIT"/>
    <property type="match status" value="1"/>
</dbReference>
<evidence type="ECO:0000313" key="3">
    <source>
        <dbReference type="EMBL" id="MCW4470965.1"/>
    </source>
</evidence>